<dbReference type="GO" id="GO:0033585">
    <property type="term" value="P:L-phenylalanine biosynthetic process from chorismate via phenylpyruvate"/>
    <property type="evidence" value="ECO:0007669"/>
    <property type="project" value="TreeGrafter"/>
</dbReference>
<keyword evidence="10" id="KW-1185">Reference proteome</keyword>
<dbReference type="OrthoDB" id="9766445at2"/>
<dbReference type="Pfam" id="PF00155">
    <property type="entry name" value="Aminotran_1_2"/>
    <property type="match status" value="1"/>
</dbReference>
<dbReference type="InterPro" id="IPR000796">
    <property type="entry name" value="Asp_trans"/>
</dbReference>
<evidence type="ECO:0000256" key="1">
    <source>
        <dbReference type="ARBA" id="ARBA00001933"/>
    </source>
</evidence>
<comment type="subunit">
    <text evidence="3">Homodimer.</text>
</comment>
<dbReference type="GO" id="GO:0005829">
    <property type="term" value="C:cytosol"/>
    <property type="evidence" value="ECO:0007669"/>
    <property type="project" value="TreeGrafter"/>
</dbReference>
<accession>A0A1I3BV17</accession>
<keyword evidence="5 7" id="KW-0808">Transferase</keyword>
<dbReference type="CDD" id="cd00609">
    <property type="entry name" value="AAT_like"/>
    <property type="match status" value="1"/>
</dbReference>
<evidence type="ECO:0000256" key="5">
    <source>
        <dbReference type="ARBA" id="ARBA00022679"/>
    </source>
</evidence>
<dbReference type="PROSITE" id="PS00105">
    <property type="entry name" value="AA_TRANSFER_CLASS_1"/>
    <property type="match status" value="1"/>
</dbReference>
<dbReference type="InterPro" id="IPR004838">
    <property type="entry name" value="NHTrfase_class1_PyrdxlP-BS"/>
</dbReference>
<dbReference type="SUPFAM" id="SSF53383">
    <property type="entry name" value="PLP-dependent transferases"/>
    <property type="match status" value="1"/>
</dbReference>
<keyword evidence="4 7" id="KW-0032">Aminotransferase</keyword>
<dbReference type="InterPro" id="IPR015422">
    <property type="entry name" value="PyrdxlP-dep_Trfase_small"/>
</dbReference>
<dbReference type="PANTHER" id="PTHR11879">
    <property type="entry name" value="ASPARTATE AMINOTRANSFERASE"/>
    <property type="match status" value="1"/>
</dbReference>
<dbReference type="RefSeq" id="WP_092857198.1">
    <property type="nucleotide sequence ID" value="NZ_FOQH01000001.1"/>
</dbReference>
<evidence type="ECO:0000256" key="3">
    <source>
        <dbReference type="ARBA" id="ARBA00011738"/>
    </source>
</evidence>
<sequence length="397" mass="42479">MFETLPKAEPDAILALMARFREDPRTDKIDLGVGVYRDETGATPIFRAVQAAEERLVAAQTTKTYVGLPGDLKFCRLLGEELLGRPLASESAMVQAAGGSGALYILAAFIRRAAPATRVWLPTPTWPNHPNLFRGAGLALGDYPWLDRAGRALDFAAAAEALEKLGPGDAVLLHACCHNPTGVDPTPEQWAEIGAIAARRGWLPVFDMAYAGFGDDWERDCAGMRTVIGRVPEALMAASCSKNFGLYRERAGAVYAHTAEPSRRQAAQDGLEAVTRMVYSMPPDHGGALVRAVLEDADLAADWRAELTAMRERINANRRALAEALAARPGGQGWGFIAEQRGIFSLLGLDRAQVDRLREVHGVYAVAGGRVNVAGMRIGDADRVAAALLDVAGSPAG</sequence>
<dbReference type="GO" id="GO:0042802">
    <property type="term" value="F:identical protein binding"/>
    <property type="evidence" value="ECO:0007669"/>
    <property type="project" value="TreeGrafter"/>
</dbReference>
<dbReference type="EMBL" id="FOQH01000001">
    <property type="protein sequence ID" value="SFH65926.1"/>
    <property type="molecule type" value="Genomic_DNA"/>
</dbReference>
<gene>
    <name evidence="9" type="ORF">SAMN05216258_101352</name>
</gene>
<dbReference type="GO" id="GO:0030170">
    <property type="term" value="F:pyridoxal phosphate binding"/>
    <property type="evidence" value="ECO:0007669"/>
    <property type="project" value="InterPro"/>
</dbReference>
<dbReference type="STRING" id="1114924.SAMN05216258_101352"/>
<reference evidence="9 10" key="1">
    <citation type="submission" date="2016-10" db="EMBL/GenBank/DDBJ databases">
        <authorList>
            <person name="de Groot N.N."/>
        </authorList>
    </citation>
    <scope>NUCLEOTIDE SEQUENCE [LARGE SCALE GENOMIC DNA]</scope>
    <source>
        <strain evidence="9 10">CGMCC 1.11030</strain>
    </source>
</reference>
<comment type="cofactor">
    <cofactor evidence="1 7">
        <name>pyridoxal 5'-phosphate</name>
        <dbReference type="ChEBI" id="CHEBI:597326"/>
    </cofactor>
</comment>
<dbReference type="InterPro" id="IPR015424">
    <property type="entry name" value="PyrdxlP-dep_Trfase"/>
</dbReference>
<proteinExistence type="inferred from homology"/>
<dbReference type="Proteomes" id="UP000199377">
    <property type="component" value="Unassembled WGS sequence"/>
</dbReference>
<evidence type="ECO:0000256" key="2">
    <source>
        <dbReference type="ARBA" id="ARBA00007441"/>
    </source>
</evidence>
<dbReference type="NCBIfam" id="NF006719">
    <property type="entry name" value="PRK09257.1"/>
    <property type="match status" value="1"/>
</dbReference>
<evidence type="ECO:0000256" key="6">
    <source>
        <dbReference type="ARBA" id="ARBA00022898"/>
    </source>
</evidence>
<organism evidence="9 10">
    <name type="scientific">Albimonas pacifica</name>
    <dbReference type="NCBI Taxonomy" id="1114924"/>
    <lineage>
        <taxon>Bacteria</taxon>
        <taxon>Pseudomonadati</taxon>
        <taxon>Pseudomonadota</taxon>
        <taxon>Alphaproteobacteria</taxon>
        <taxon>Rhodobacterales</taxon>
        <taxon>Paracoccaceae</taxon>
        <taxon>Albimonas</taxon>
    </lineage>
</organism>
<name>A0A1I3BV17_9RHOB</name>
<dbReference type="AlphaFoldDB" id="A0A1I3BV17"/>
<evidence type="ECO:0000256" key="4">
    <source>
        <dbReference type="ARBA" id="ARBA00022576"/>
    </source>
</evidence>
<comment type="similarity">
    <text evidence="2 7">Belongs to the class-I pyridoxal-phosphate-dependent aminotransferase family.</text>
</comment>
<dbReference type="PANTHER" id="PTHR11879:SF22">
    <property type="entry name" value="ASPARTATE AMINOTRANSFERASE, MITOCHONDRIAL"/>
    <property type="match status" value="1"/>
</dbReference>
<evidence type="ECO:0000259" key="8">
    <source>
        <dbReference type="Pfam" id="PF00155"/>
    </source>
</evidence>
<protein>
    <recommendedName>
        <fullName evidence="7">Aminotransferase</fullName>
        <ecNumber evidence="7">2.6.1.-</ecNumber>
    </recommendedName>
</protein>
<dbReference type="Gene3D" id="3.90.1150.10">
    <property type="entry name" value="Aspartate Aminotransferase, domain 1"/>
    <property type="match status" value="1"/>
</dbReference>
<dbReference type="EC" id="2.6.1.-" evidence="7"/>
<evidence type="ECO:0000313" key="9">
    <source>
        <dbReference type="EMBL" id="SFH65926.1"/>
    </source>
</evidence>
<keyword evidence="6" id="KW-0663">Pyridoxal phosphate</keyword>
<dbReference type="GO" id="GO:0004069">
    <property type="term" value="F:L-aspartate:2-oxoglutarate aminotransferase activity"/>
    <property type="evidence" value="ECO:0007669"/>
    <property type="project" value="TreeGrafter"/>
</dbReference>
<evidence type="ECO:0000313" key="10">
    <source>
        <dbReference type="Proteomes" id="UP000199377"/>
    </source>
</evidence>
<dbReference type="PRINTS" id="PR00799">
    <property type="entry name" value="TRANSAMINASE"/>
</dbReference>
<feature type="domain" description="Aminotransferase class I/classII large" evidence="8">
    <location>
        <begin position="26"/>
        <end position="388"/>
    </location>
</feature>
<evidence type="ECO:0000256" key="7">
    <source>
        <dbReference type="RuleBase" id="RU000481"/>
    </source>
</evidence>
<dbReference type="Gene3D" id="3.40.640.10">
    <property type="entry name" value="Type I PLP-dependent aspartate aminotransferase-like (Major domain)"/>
    <property type="match status" value="1"/>
</dbReference>
<dbReference type="GO" id="GO:0004838">
    <property type="term" value="F:L-tyrosine-2-oxoglutarate transaminase activity"/>
    <property type="evidence" value="ECO:0007669"/>
    <property type="project" value="TreeGrafter"/>
</dbReference>
<dbReference type="InterPro" id="IPR004839">
    <property type="entry name" value="Aminotransferase_I/II_large"/>
</dbReference>
<dbReference type="InterPro" id="IPR015421">
    <property type="entry name" value="PyrdxlP-dep_Trfase_major"/>
</dbReference>